<dbReference type="InterPro" id="IPR006093">
    <property type="entry name" value="Oxy_OxRdtase_FAD_BS"/>
</dbReference>
<sequence>MGNSHSATAIETCLSTVCAGRSSCVGFPSDPLYQINWVKPYNLDKAAAVSPVAVVRPSTADDVAGVVKCAADNKLKVQAKSGGHSYGNYGLGGPGADNVVAIDMANFQGFRMDESTWQVTLGAGNLLGDVTKKLHDAGGRAMAHGVCPGVGLGGHATIGGLGAMSRMWGSCLDHVLEVEVVTADGKVQRASEAQNSDLFFALKGAGASFGVITEFVMKTHPEPGDIVQYSYSFTLGSLRDMAPVFKQWQDLVADPQLDRRFGSEIIITPLGAIIEGTFYGTEAEWKASGIADRLPSTGRSAGTITVPDWLGALAHDAETEALYLSNLQAPFYSKSLGFRREDLLPDRAVEAMFDFLASHDAGTPLWAVIFDLEGGAVNDVALNATAYPHRDKLMFYQSYGIAVPQVGQATRDYLTGLHDAILDGVGRGRAWTTYAGYVDPALGPDAQPVYWGANYPALQEVKAKWDPADVFHNLQSVRPKKG</sequence>
<dbReference type="GO" id="GO:0071949">
    <property type="term" value="F:FAD binding"/>
    <property type="evidence" value="ECO:0007669"/>
    <property type="project" value="InterPro"/>
</dbReference>
<dbReference type="GO" id="GO:0016491">
    <property type="term" value="F:oxidoreductase activity"/>
    <property type="evidence" value="ECO:0007669"/>
    <property type="project" value="UniProtKB-KW"/>
</dbReference>
<keyword evidence="2" id="KW-0285">Flavoprotein</keyword>
<keyword evidence="4" id="KW-0560">Oxidoreductase</keyword>
<dbReference type="InterPro" id="IPR012951">
    <property type="entry name" value="BBE"/>
</dbReference>
<dbReference type="PANTHER" id="PTHR42973:SF17">
    <property type="entry name" value="OXIDASE, PUTATIVE (AFU_ORTHOLOGUE AFUA_6G14340)-RELATED"/>
    <property type="match status" value="1"/>
</dbReference>
<gene>
    <name evidence="6" type="ORF">E0L32_006872</name>
</gene>
<comment type="similarity">
    <text evidence="1">Belongs to the oxygen-dependent FAD-linked oxidoreductase family.</text>
</comment>
<dbReference type="InterPro" id="IPR050416">
    <property type="entry name" value="FAD-linked_Oxidoreductase"/>
</dbReference>
<dbReference type="Gene3D" id="3.40.462.20">
    <property type="match status" value="1"/>
</dbReference>
<dbReference type="Pfam" id="PF01565">
    <property type="entry name" value="FAD_binding_4"/>
    <property type="match status" value="1"/>
</dbReference>
<evidence type="ECO:0000259" key="5">
    <source>
        <dbReference type="PROSITE" id="PS51387"/>
    </source>
</evidence>
<reference evidence="6 7" key="1">
    <citation type="submission" date="2019-06" db="EMBL/GenBank/DDBJ databases">
        <title>Draft genome sequence of the filamentous fungus Phialemoniopsis curvata isolated from diesel fuel.</title>
        <authorList>
            <person name="Varaljay V.A."/>
            <person name="Lyon W.J."/>
            <person name="Crouch A.L."/>
            <person name="Drake C.E."/>
            <person name="Hollomon J.M."/>
            <person name="Nadeau L.J."/>
            <person name="Nunn H.S."/>
            <person name="Stevenson B.S."/>
            <person name="Bojanowski C.L."/>
            <person name="Crookes-Goodson W.J."/>
        </authorList>
    </citation>
    <scope>NUCLEOTIDE SEQUENCE [LARGE SCALE GENOMIC DNA]</scope>
    <source>
        <strain evidence="6 7">D216</strain>
    </source>
</reference>
<protein>
    <recommendedName>
        <fullName evidence="5">FAD-binding PCMH-type domain-containing protein</fullName>
    </recommendedName>
</protein>
<dbReference type="GeneID" id="41974319"/>
<dbReference type="STRING" id="1093900.A0A507B738"/>
<comment type="caution">
    <text evidence="6">The sequence shown here is derived from an EMBL/GenBank/DDBJ whole genome shotgun (WGS) entry which is preliminary data.</text>
</comment>
<dbReference type="Gene3D" id="3.30.465.10">
    <property type="match status" value="1"/>
</dbReference>
<evidence type="ECO:0000256" key="2">
    <source>
        <dbReference type="ARBA" id="ARBA00022630"/>
    </source>
</evidence>
<dbReference type="InterPro" id="IPR016169">
    <property type="entry name" value="FAD-bd_PCMH_sub2"/>
</dbReference>
<evidence type="ECO:0000313" key="6">
    <source>
        <dbReference type="EMBL" id="TPX12460.1"/>
    </source>
</evidence>
<keyword evidence="7" id="KW-1185">Reference proteome</keyword>
<keyword evidence="3" id="KW-0274">FAD</keyword>
<dbReference type="PROSITE" id="PS00862">
    <property type="entry name" value="OX2_COVAL_FAD"/>
    <property type="match status" value="1"/>
</dbReference>
<dbReference type="InterPro" id="IPR006094">
    <property type="entry name" value="Oxid_FAD_bind_N"/>
</dbReference>
<dbReference type="RefSeq" id="XP_030994171.1">
    <property type="nucleotide sequence ID" value="XM_031141552.1"/>
</dbReference>
<accession>A0A507B738</accession>
<dbReference type="InterPro" id="IPR036318">
    <property type="entry name" value="FAD-bd_PCMH-like_sf"/>
</dbReference>
<dbReference type="InParanoid" id="A0A507B738"/>
<dbReference type="Pfam" id="PF08031">
    <property type="entry name" value="BBE"/>
    <property type="match status" value="1"/>
</dbReference>
<feature type="domain" description="FAD-binding PCMH-type" evidence="5">
    <location>
        <begin position="47"/>
        <end position="222"/>
    </location>
</feature>
<evidence type="ECO:0000256" key="3">
    <source>
        <dbReference type="ARBA" id="ARBA00022827"/>
    </source>
</evidence>
<dbReference type="SUPFAM" id="SSF56176">
    <property type="entry name" value="FAD-binding/transporter-associated domain-like"/>
    <property type="match status" value="1"/>
</dbReference>
<name>A0A507B738_9PEZI</name>
<evidence type="ECO:0000313" key="7">
    <source>
        <dbReference type="Proteomes" id="UP000319257"/>
    </source>
</evidence>
<evidence type="ECO:0000256" key="4">
    <source>
        <dbReference type="ARBA" id="ARBA00023002"/>
    </source>
</evidence>
<organism evidence="6 7">
    <name type="scientific">Thyridium curvatum</name>
    <dbReference type="NCBI Taxonomy" id="1093900"/>
    <lineage>
        <taxon>Eukaryota</taxon>
        <taxon>Fungi</taxon>
        <taxon>Dikarya</taxon>
        <taxon>Ascomycota</taxon>
        <taxon>Pezizomycotina</taxon>
        <taxon>Sordariomycetes</taxon>
        <taxon>Sordariomycetidae</taxon>
        <taxon>Thyridiales</taxon>
        <taxon>Thyridiaceae</taxon>
        <taxon>Thyridium</taxon>
    </lineage>
</organism>
<dbReference type="OrthoDB" id="415825at2759"/>
<evidence type="ECO:0000256" key="1">
    <source>
        <dbReference type="ARBA" id="ARBA00005466"/>
    </source>
</evidence>
<dbReference type="AlphaFoldDB" id="A0A507B738"/>
<dbReference type="PANTHER" id="PTHR42973">
    <property type="entry name" value="BINDING OXIDOREDUCTASE, PUTATIVE (AFU_ORTHOLOGUE AFUA_1G17690)-RELATED"/>
    <property type="match status" value="1"/>
</dbReference>
<dbReference type="PROSITE" id="PS51387">
    <property type="entry name" value="FAD_PCMH"/>
    <property type="match status" value="1"/>
</dbReference>
<dbReference type="EMBL" id="SKBQ01000040">
    <property type="protein sequence ID" value="TPX12460.1"/>
    <property type="molecule type" value="Genomic_DNA"/>
</dbReference>
<dbReference type="Proteomes" id="UP000319257">
    <property type="component" value="Unassembled WGS sequence"/>
</dbReference>
<dbReference type="InterPro" id="IPR016166">
    <property type="entry name" value="FAD-bd_PCMH"/>
</dbReference>
<proteinExistence type="inferred from homology"/>